<dbReference type="EMBL" id="UINC01000442">
    <property type="protein sequence ID" value="SUZ55341.1"/>
    <property type="molecule type" value="Genomic_DNA"/>
</dbReference>
<protein>
    <submittedName>
        <fullName evidence="1">Uncharacterized protein</fullName>
    </submittedName>
</protein>
<accession>A0A381NL85</accession>
<gene>
    <name evidence="1" type="ORF">METZ01_LOCUS8195</name>
</gene>
<reference evidence="1" key="1">
    <citation type="submission" date="2018-05" db="EMBL/GenBank/DDBJ databases">
        <authorList>
            <person name="Lanie J.A."/>
            <person name="Ng W.-L."/>
            <person name="Kazmierczak K.M."/>
            <person name="Andrzejewski T.M."/>
            <person name="Davidsen T.M."/>
            <person name="Wayne K.J."/>
            <person name="Tettelin H."/>
            <person name="Glass J.I."/>
            <person name="Rusch D."/>
            <person name="Podicherti R."/>
            <person name="Tsui H.-C.T."/>
            <person name="Winkler M.E."/>
        </authorList>
    </citation>
    <scope>NUCLEOTIDE SEQUENCE</scope>
</reference>
<proteinExistence type="predicted"/>
<organism evidence="1">
    <name type="scientific">marine metagenome</name>
    <dbReference type="NCBI Taxonomy" id="408172"/>
    <lineage>
        <taxon>unclassified sequences</taxon>
        <taxon>metagenomes</taxon>
        <taxon>ecological metagenomes</taxon>
    </lineage>
</organism>
<dbReference type="AlphaFoldDB" id="A0A381NL85"/>
<sequence>MVSQQIKIPNWFVIPAKAGTYYFKYLQVPGFPLKGNDNILQERQI</sequence>
<name>A0A381NL85_9ZZZZ</name>
<evidence type="ECO:0000313" key="1">
    <source>
        <dbReference type="EMBL" id="SUZ55341.1"/>
    </source>
</evidence>